<dbReference type="PANTHER" id="PTHR45920:SF7">
    <property type="entry name" value="FORMIN-G"/>
    <property type="match status" value="1"/>
</dbReference>
<evidence type="ECO:0000259" key="2">
    <source>
        <dbReference type="PROSITE" id="PS51444"/>
    </source>
</evidence>
<gene>
    <name evidence="3" type="ORF">PBAH0796_LOCUS24243</name>
</gene>
<proteinExistence type="predicted"/>
<dbReference type="Pfam" id="PF02181">
    <property type="entry name" value="FH2"/>
    <property type="match status" value="1"/>
</dbReference>
<reference evidence="3" key="1">
    <citation type="submission" date="2021-01" db="EMBL/GenBank/DDBJ databases">
        <authorList>
            <person name="Corre E."/>
            <person name="Pelletier E."/>
            <person name="Niang G."/>
            <person name="Scheremetjew M."/>
            <person name="Finn R."/>
            <person name="Kale V."/>
            <person name="Holt S."/>
            <person name="Cochrane G."/>
            <person name="Meng A."/>
            <person name="Brown T."/>
            <person name="Cohen L."/>
        </authorList>
    </citation>
    <scope>NUCLEOTIDE SEQUENCE</scope>
    <source>
        <strain evidence="3">Pbaha01</strain>
    </source>
</reference>
<feature type="domain" description="FH2" evidence="2">
    <location>
        <begin position="1"/>
        <end position="304"/>
    </location>
</feature>
<dbReference type="InterPro" id="IPR015425">
    <property type="entry name" value="FH2_Formin"/>
</dbReference>
<protein>
    <recommendedName>
        <fullName evidence="2">FH2 domain-containing protein</fullName>
    </recommendedName>
</protein>
<dbReference type="GO" id="GO:0051015">
    <property type="term" value="F:actin filament binding"/>
    <property type="evidence" value="ECO:0007669"/>
    <property type="project" value="TreeGrafter"/>
</dbReference>
<dbReference type="SUPFAM" id="SSF101447">
    <property type="entry name" value="Formin homology 2 domain (FH2 domain)"/>
    <property type="match status" value="1"/>
</dbReference>
<dbReference type="Gene3D" id="1.20.58.2220">
    <property type="entry name" value="Formin, FH2 domain"/>
    <property type="match status" value="1"/>
</dbReference>
<feature type="region of interest" description="Disordered" evidence="1">
    <location>
        <begin position="288"/>
        <end position="339"/>
    </location>
</feature>
<dbReference type="GO" id="GO:0005856">
    <property type="term" value="C:cytoskeleton"/>
    <property type="evidence" value="ECO:0007669"/>
    <property type="project" value="TreeGrafter"/>
</dbReference>
<dbReference type="GO" id="GO:0005737">
    <property type="term" value="C:cytoplasm"/>
    <property type="evidence" value="ECO:0007669"/>
    <property type="project" value="TreeGrafter"/>
</dbReference>
<evidence type="ECO:0000256" key="1">
    <source>
        <dbReference type="SAM" id="MobiDB-lite"/>
    </source>
</evidence>
<dbReference type="PANTHER" id="PTHR45920">
    <property type="entry name" value="FORMIN HOMOLOGY 2 DOMAIN CONTAINING, ISOFORM I"/>
    <property type="match status" value="1"/>
</dbReference>
<organism evidence="3">
    <name type="scientific">Pyrodinium bahamense</name>
    <dbReference type="NCBI Taxonomy" id="73915"/>
    <lineage>
        <taxon>Eukaryota</taxon>
        <taxon>Sar</taxon>
        <taxon>Alveolata</taxon>
        <taxon>Dinophyceae</taxon>
        <taxon>Gonyaulacales</taxon>
        <taxon>Pyrocystaceae</taxon>
        <taxon>Pyrodinium</taxon>
    </lineage>
</organism>
<accession>A0A7S0AZU6</accession>
<dbReference type="PROSITE" id="PS51444">
    <property type="entry name" value="FH2"/>
    <property type="match status" value="1"/>
</dbReference>
<feature type="compositionally biased region" description="Basic and acidic residues" evidence="1">
    <location>
        <begin position="307"/>
        <end position="322"/>
    </location>
</feature>
<dbReference type="InterPro" id="IPR042201">
    <property type="entry name" value="FH2_Formin_sf"/>
</dbReference>
<feature type="compositionally biased region" description="Polar residues" evidence="1">
    <location>
        <begin position="294"/>
        <end position="305"/>
    </location>
</feature>
<dbReference type="AlphaFoldDB" id="A0A7S0AZU6"/>
<dbReference type="EMBL" id="HBEG01039720">
    <property type="protein sequence ID" value="CAD8379321.1"/>
    <property type="molecule type" value="Transcribed_RNA"/>
</dbReference>
<name>A0A7S0AZU6_9DINO</name>
<sequence length="339" mass="37987">MDGTVLNPESVELLSLNLPTAEEGELMAKVSMEALQEDEVWDMPEDFVLHLTAIPEYELRVKVWSFLNSFDSVCSRLMAAIEDVAGGCDLLRNSERIERLLALVLYVGNYLNGGTPRGRADGFDVETLAKLGAIKATLPVRREGGRSGANLLDFLVRQMEREYPGMLWQMYESGNEVEGVSRARRHKMEEVQVEITRLFDQADGYRHRLDEHVAAADPLSARAEHVRACVVRLKELRGSVRDVQLKYEALGLWFHMDPQKLRPTDEFFGLWDALFADLKRALDALVSGQRPGARSTTPRQRTAPSASERRPSSVGGARERRWTPPRRSLPAVNGTAADG</sequence>
<dbReference type="GO" id="GO:0030866">
    <property type="term" value="P:cortical actin cytoskeleton organization"/>
    <property type="evidence" value="ECO:0007669"/>
    <property type="project" value="TreeGrafter"/>
</dbReference>
<evidence type="ECO:0000313" key="3">
    <source>
        <dbReference type="EMBL" id="CAD8379321.1"/>
    </source>
</evidence>